<dbReference type="Proteomes" id="UP000184211">
    <property type="component" value="Unassembled WGS sequence"/>
</dbReference>
<evidence type="ECO:0000313" key="1">
    <source>
        <dbReference type="EMBL" id="SHH42567.1"/>
    </source>
</evidence>
<dbReference type="InterPro" id="IPR012441">
    <property type="entry name" value="DUF1643"/>
</dbReference>
<keyword evidence="2" id="KW-1185">Reference proteome</keyword>
<reference evidence="2" key="1">
    <citation type="submission" date="2016-11" db="EMBL/GenBank/DDBJ databases">
        <authorList>
            <person name="Varghese N."/>
            <person name="Submissions S."/>
        </authorList>
    </citation>
    <scope>NUCLEOTIDE SEQUENCE [LARGE SCALE GENOMIC DNA]</scope>
    <source>
        <strain evidence="2">DSM 28223</strain>
    </source>
</reference>
<name>A0A1M5SVP6_9RHOB</name>
<dbReference type="RefSeq" id="WP_110721847.1">
    <property type="nucleotide sequence ID" value="NZ_FQWM01000005.1"/>
</dbReference>
<dbReference type="Pfam" id="PF07799">
    <property type="entry name" value="DUF1643"/>
    <property type="match status" value="1"/>
</dbReference>
<gene>
    <name evidence="1" type="ORF">SAMN04488044_2509</name>
</gene>
<evidence type="ECO:0000313" key="2">
    <source>
        <dbReference type="Proteomes" id="UP000184211"/>
    </source>
</evidence>
<dbReference type="STRING" id="870908.SAMN04488044_2509"/>
<organism evidence="1 2">
    <name type="scientific">Cognatishimia maritima</name>
    <dbReference type="NCBI Taxonomy" id="870908"/>
    <lineage>
        <taxon>Bacteria</taxon>
        <taxon>Pseudomonadati</taxon>
        <taxon>Pseudomonadota</taxon>
        <taxon>Alphaproteobacteria</taxon>
        <taxon>Rhodobacterales</taxon>
        <taxon>Paracoccaceae</taxon>
        <taxon>Cognatishimia</taxon>
    </lineage>
</organism>
<dbReference type="OrthoDB" id="9807577at2"/>
<dbReference type="AlphaFoldDB" id="A0A1M5SVP6"/>
<protein>
    <recommendedName>
        <fullName evidence="3">DUF1643 domain-containing protein</fullName>
    </recommendedName>
</protein>
<dbReference type="EMBL" id="FQWM01000005">
    <property type="protein sequence ID" value="SHH42567.1"/>
    <property type="molecule type" value="Genomic_DNA"/>
</dbReference>
<sequence>MIKRRFQKDDAASEAVYSDCETYRYALTRVWDEQKPRLLYIMLNPSKATEQQNDPTIERCERRARALGFGAFCAVNIFALRETDPHQMRRHPAPEGADNAAEILRACQWADHIVAAWGVHGAHLGQGPRTKDFIHYAGFQLHHFGLTKGGHPRHPLYVPYAQKPELWPQEG</sequence>
<evidence type="ECO:0008006" key="3">
    <source>
        <dbReference type="Google" id="ProtNLM"/>
    </source>
</evidence>
<accession>A0A1M5SVP6</accession>
<proteinExistence type="predicted"/>